<organism evidence="1 2">
    <name type="scientific">Ditylenchus dipsaci</name>
    <dbReference type="NCBI Taxonomy" id="166011"/>
    <lineage>
        <taxon>Eukaryota</taxon>
        <taxon>Metazoa</taxon>
        <taxon>Ecdysozoa</taxon>
        <taxon>Nematoda</taxon>
        <taxon>Chromadorea</taxon>
        <taxon>Rhabditida</taxon>
        <taxon>Tylenchina</taxon>
        <taxon>Tylenchomorpha</taxon>
        <taxon>Sphaerularioidea</taxon>
        <taxon>Anguinidae</taxon>
        <taxon>Anguininae</taxon>
        <taxon>Ditylenchus</taxon>
    </lineage>
</organism>
<protein>
    <submittedName>
        <fullName evidence="2">Uncharacterized protein</fullName>
    </submittedName>
</protein>
<proteinExistence type="predicted"/>
<sequence length="92" mass="10426">MSHRVIFVGTTVINSERKAELVRHQLGQFEKMKDVPVFAGTAGIPADARDISFMQPGLKYKKEGVNILSAEKLKELKKYDVEYEHKGYHGYG</sequence>
<evidence type="ECO:0000313" key="1">
    <source>
        <dbReference type="Proteomes" id="UP000887574"/>
    </source>
</evidence>
<name>A0A915D3I6_9BILA</name>
<dbReference type="WBParaSite" id="jg15462">
    <property type="protein sequence ID" value="jg15462"/>
    <property type="gene ID" value="jg15462"/>
</dbReference>
<dbReference type="Proteomes" id="UP000887574">
    <property type="component" value="Unplaced"/>
</dbReference>
<evidence type="ECO:0000313" key="2">
    <source>
        <dbReference type="WBParaSite" id="jg15462"/>
    </source>
</evidence>
<dbReference type="AlphaFoldDB" id="A0A915D3I6"/>
<keyword evidence="1" id="KW-1185">Reference proteome</keyword>
<reference evidence="2" key="1">
    <citation type="submission" date="2022-11" db="UniProtKB">
        <authorList>
            <consortium name="WormBaseParasite"/>
        </authorList>
    </citation>
    <scope>IDENTIFICATION</scope>
</reference>
<accession>A0A915D3I6</accession>